<keyword evidence="3" id="KW-1185">Reference proteome</keyword>
<dbReference type="PANTHER" id="PTHR44259">
    <property type="entry name" value="OS07G0183000 PROTEIN-RELATED"/>
    <property type="match status" value="1"/>
</dbReference>
<dbReference type="Pfam" id="PF03478">
    <property type="entry name" value="Beta-prop_KIB1-4"/>
    <property type="match status" value="1"/>
</dbReference>
<dbReference type="Proteomes" id="UP001632038">
    <property type="component" value="Unassembled WGS sequence"/>
</dbReference>
<dbReference type="InterPro" id="IPR005174">
    <property type="entry name" value="KIB1-4_b-propeller"/>
</dbReference>
<reference evidence="3" key="1">
    <citation type="journal article" date="2024" name="IScience">
        <title>Strigolactones Initiate the Formation of Haustorium-like Structures in Castilleja.</title>
        <authorList>
            <person name="Buerger M."/>
            <person name="Peterson D."/>
            <person name="Chory J."/>
        </authorList>
    </citation>
    <scope>NUCLEOTIDE SEQUENCE [LARGE SCALE GENOMIC DNA]</scope>
</reference>
<evidence type="ECO:0000313" key="2">
    <source>
        <dbReference type="EMBL" id="KAL3622212.1"/>
    </source>
</evidence>
<gene>
    <name evidence="2" type="ORF">CASFOL_033623</name>
</gene>
<proteinExistence type="predicted"/>
<feature type="domain" description="KIB1-4 beta-propeller" evidence="1">
    <location>
        <begin position="44"/>
        <end position="332"/>
    </location>
</feature>
<protein>
    <recommendedName>
        <fullName evidence="1">KIB1-4 beta-propeller domain-containing protein</fullName>
    </recommendedName>
</protein>
<accession>A0ABD3BY34</accession>
<dbReference type="AlphaFoldDB" id="A0ABD3BY34"/>
<sequence length="358" mass="40119">MALPFLIIPQEPKTLQPLYPIFSLIHKNSFKNLNNIDDHNFDDQEIECIGSSHGWLAFSHLNPHINPYLCSPFSEARINLPAKHTLPRIADHQLQHSKINKLVLCGNPSTDPKYTVIAMHTTCFRTTIAFSRPGDVKWADLGSELETCNDVACCAETKTAYALGPGPIVEAWDMKGPGPIKKMVIDVGCPTKLSCDREIFPSDLYSSNWYLAMSESGQLFLVVRYIGEFVRPYDGKVVYEGDTLTDYASEPLVCPYKTVGFYVFKLDGDGKKWVEVESLGDDCAMFVGGNESMMVSTKDHKGVKGNAVYFTDDYWDRMNEDYSYGGHDNGVFYMGGGNIETLCEDQSRIVPPPFWISI</sequence>
<dbReference type="PANTHER" id="PTHR44259:SF15">
    <property type="entry name" value="F-BOX PROTEIN KIB2-RELATED"/>
    <property type="match status" value="1"/>
</dbReference>
<name>A0ABD3BY34_9LAMI</name>
<dbReference type="EMBL" id="JAVIJP010000060">
    <property type="protein sequence ID" value="KAL3622212.1"/>
    <property type="molecule type" value="Genomic_DNA"/>
</dbReference>
<organism evidence="2 3">
    <name type="scientific">Castilleja foliolosa</name>
    <dbReference type="NCBI Taxonomy" id="1961234"/>
    <lineage>
        <taxon>Eukaryota</taxon>
        <taxon>Viridiplantae</taxon>
        <taxon>Streptophyta</taxon>
        <taxon>Embryophyta</taxon>
        <taxon>Tracheophyta</taxon>
        <taxon>Spermatophyta</taxon>
        <taxon>Magnoliopsida</taxon>
        <taxon>eudicotyledons</taxon>
        <taxon>Gunneridae</taxon>
        <taxon>Pentapetalae</taxon>
        <taxon>asterids</taxon>
        <taxon>lamiids</taxon>
        <taxon>Lamiales</taxon>
        <taxon>Orobanchaceae</taxon>
        <taxon>Pedicularideae</taxon>
        <taxon>Castillejinae</taxon>
        <taxon>Castilleja</taxon>
    </lineage>
</organism>
<evidence type="ECO:0000313" key="3">
    <source>
        <dbReference type="Proteomes" id="UP001632038"/>
    </source>
</evidence>
<comment type="caution">
    <text evidence="2">The sequence shown here is derived from an EMBL/GenBank/DDBJ whole genome shotgun (WGS) entry which is preliminary data.</text>
</comment>
<dbReference type="InterPro" id="IPR050942">
    <property type="entry name" value="F-box_BR-signaling"/>
</dbReference>
<evidence type="ECO:0000259" key="1">
    <source>
        <dbReference type="Pfam" id="PF03478"/>
    </source>
</evidence>